<dbReference type="CDD" id="cd00397">
    <property type="entry name" value="DNA_BRE_C"/>
    <property type="match status" value="1"/>
</dbReference>
<evidence type="ECO:0000259" key="5">
    <source>
        <dbReference type="PROSITE" id="PS51898"/>
    </source>
</evidence>
<feature type="domain" description="Core-binding (CB)" evidence="6">
    <location>
        <begin position="1"/>
        <end position="76"/>
    </location>
</feature>
<dbReference type="GO" id="GO:0006310">
    <property type="term" value="P:DNA recombination"/>
    <property type="evidence" value="ECO:0007669"/>
    <property type="project" value="UniProtKB-KW"/>
</dbReference>
<reference evidence="7 8" key="1">
    <citation type="journal article" date="2016" name="Sci. Rep.">
        <title>Metabolic traits of an uncultured archaeal lineage -MSBL1- from brine pools of the Red Sea.</title>
        <authorList>
            <person name="Mwirichia R."/>
            <person name="Alam I."/>
            <person name="Rashid M."/>
            <person name="Vinu M."/>
            <person name="Ba-Alawi W."/>
            <person name="Anthony Kamau A."/>
            <person name="Kamanda Ngugi D."/>
            <person name="Goker M."/>
            <person name="Klenk H.P."/>
            <person name="Bajic V."/>
            <person name="Stingl U."/>
        </authorList>
    </citation>
    <scope>NUCLEOTIDE SEQUENCE [LARGE SCALE GENOMIC DNA]</scope>
    <source>
        <strain evidence="7">SCGC-AAA385D11</strain>
    </source>
</reference>
<dbReference type="PROSITE" id="PS51900">
    <property type="entry name" value="CB"/>
    <property type="match status" value="1"/>
</dbReference>
<dbReference type="InterPro" id="IPR011010">
    <property type="entry name" value="DNA_brk_join_enz"/>
</dbReference>
<accession>A0A133VNN6</accession>
<dbReference type="GO" id="GO:0015074">
    <property type="term" value="P:DNA integration"/>
    <property type="evidence" value="ECO:0007669"/>
    <property type="project" value="UniProtKB-KW"/>
</dbReference>
<dbReference type="InterPro" id="IPR002104">
    <property type="entry name" value="Integrase_catalytic"/>
</dbReference>
<comment type="caution">
    <text evidence="7">The sequence shown here is derived from an EMBL/GenBank/DDBJ whole genome shotgun (WGS) entry which is preliminary data.</text>
</comment>
<dbReference type="Pfam" id="PF00589">
    <property type="entry name" value="Phage_integrase"/>
    <property type="match status" value="1"/>
</dbReference>
<feature type="domain" description="Tyr recombinase" evidence="5">
    <location>
        <begin position="108"/>
        <end position="275"/>
    </location>
</feature>
<evidence type="ECO:0000313" key="8">
    <source>
        <dbReference type="Proteomes" id="UP000070256"/>
    </source>
</evidence>
<dbReference type="PANTHER" id="PTHR30349:SF41">
    <property type="entry name" value="INTEGRASE_RECOMBINASE PROTEIN MJ0367-RELATED"/>
    <property type="match status" value="1"/>
</dbReference>
<dbReference type="InterPro" id="IPR044068">
    <property type="entry name" value="CB"/>
</dbReference>
<dbReference type="PROSITE" id="PS51898">
    <property type="entry name" value="TYR_RECOMBINASE"/>
    <property type="match status" value="1"/>
</dbReference>
<dbReference type="Gene3D" id="1.10.443.10">
    <property type="entry name" value="Intergrase catalytic core"/>
    <property type="match status" value="1"/>
</dbReference>
<proteinExistence type="predicted"/>
<dbReference type="Proteomes" id="UP000070256">
    <property type="component" value="Unassembled WGS sequence"/>
</dbReference>
<dbReference type="EMBL" id="LHYK01000013">
    <property type="protein sequence ID" value="KXB08075.1"/>
    <property type="molecule type" value="Genomic_DNA"/>
</dbReference>
<name>A0A133VNN6_9EURY</name>
<evidence type="ECO:0000313" key="7">
    <source>
        <dbReference type="EMBL" id="KXB08075.1"/>
    </source>
</evidence>
<dbReference type="SUPFAM" id="SSF56349">
    <property type="entry name" value="DNA breaking-rejoining enzymes"/>
    <property type="match status" value="1"/>
</dbReference>
<keyword evidence="2 4" id="KW-0238">DNA-binding</keyword>
<evidence type="ECO:0008006" key="9">
    <source>
        <dbReference type="Google" id="ProtNLM"/>
    </source>
</evidence>
<organism evidence="7 8">
    <name type="scientific">candidate division MSBL1 archaeon SCGC-AAA385D11</name>
    <dbReference type="NCBI Taxonomy" id="1698286"/>
    <lineage>
        <taxon>Archaea</taxon>
        <taxon>Methanobacteriati</taxon>
        <taxon>Methanobacteriota</taxon>
        <taxon>candidate division MSBL1</taxon>
    </lineage>
</organism>
<keyword evidence="8" id="KW-1185">Reference proteome</keyword>
<evidence type="ECO:0000256" key="1">
    <source>
        <dbReference type="ARBA" id="ARBA00022908"/>
    </source>
</evidence>
<evidence type="ECO:0000256" key="4">
    <source>
        <dbReference type="PROSITE-ProRule" id="PRU01248"/>
    </source>
</evidence>
<dbReference type="InterPro" id="IPR013762">
    <property type="entry name" value="Integrase-like_cat_sf"/>
</dbReference>
<evidence type="ECO:0000256" key="3">
    <source>
        <dbReference type="ARBA" id="ARBA00023172"/>
    </source>
</evidence>
<gene>
    <name evidence="7" type="ORF">AKJ58_00980</name>
</gene>
<dbReference type="InterPro" id="IPR004107">
    <property type="entry name" value="Integrase_SAM-like_N"/>
</dbReference>
<dbReference type="Gene3D" id="1.10.150.130">
    <property type="match status" value="1"/>
</dbReference>
<dbReference type="InterPro" id="IPR010998">
    <property type="entry name" value="Integrase_recombinase_N"/>
</dbReference>
<dbReference type="GO" id="GO:0003677">
    <property type="term" value="F:DNA binding"/>
    <property type="evidence" value="ECO:0007669"/>
    <property type="project" value="UniProtKB-UniRule"/>
</dbReference>
<dbReference type="AlphaFoldDB" id="A0A133VNN6"/>
<dbReference type="PANTHER" id="PTHR30349">
    <property type="entry name" value="PHAGE INTEGRASE-RELATED"/>
    <property type="match status" value="1"/>
</dbReference>
<dbReference type="Pfam" id="PF02899">
    <property type="entry name" value="Phage_int_SAM_1"/>
    <property type="match status" value="1"/>
</dbReference>
<keyword evidence="1" id="KW-0229">DNA integration</keyword>
<sequence length="286" mass="33478">MFEEFLADYKRREKKKTAETYKKLLSQFEKWLDNQGSQEKFKREDVLSFLKTQHSWSNSSKNVFLSALSSWARSELEKVQPAVTDQEKLEVRRLKRIKGIRSYEARPKEKEALNLDQIVDLRIAMDQDTQNLFWVLLWFGIRVGELKKIKKIGLEDRSLTVETLKRKGSEAERTLYFDDYTGRILQHSRDKGLLDLPYQTIYKRFKKASKLTSIKLTPHVCRHTFATHMSSRTDPFTLAQMLGHSITGVAQARGGAKVTGDYVHPAQERIRKVMLERHYLIPLEVK</sequence>
<protein>
    <recommendedName>
        <fullName evidence="9">Tyr recombinase domain-containing protein</fullName>
    </recommendedName>
</protein>
<dbReference type="InterPro" id="IPR050090">
    <property type="entry name" value="Tyrosine_recombinase_XerCD"/>
</dbReference>
<keyword evidence="3" id="KW-0233">DNA recombination</keyword>
<evidence type="ECO:0000256" key="2">
    <source>
        <dbReference type="ARBA" id="ARBA00023125"/>
    </source>
</evidence>
<evidence type="ECO:0000259" key="6">
    <source>
        <dbReference type="PROSITE" id="PS51900"/>
    </source>
</evidence>